<dbReference type="Proteomes" id="UP000193710">
    <property type="component" value="Unassembled WGS sequence"/>
</dbReference>
<evidence type="ECO:0000313" key="4">
    <source>
        <dbReference type="Proteomes" id="UP000193710"/>
    </source>
</evidence>
<dbReference type="EMBL" id="LQPY01000034">
    <property type="protein sequence ID" value="ORX00818.1"/>
    <property type="molecule type" value="Genomic_DNA"/>
</dbReference>
<evidence type="ECO:0000256" key="1">
    <source>
        <dbReference type="SAM" id="MobiDB-lite"/>
    </source>
</evidence>
<keyword evidence="2" id="KW-0472">Membrane</keyword>
<proteinExistence type="predicted"/>
<comment type="caution">
    <text evidence="3">The sequence shown here is derived from an EMBL/GenBank/DDBJ whole genome shotgun (WGS) entry which is preliminary data.</text>
</comment>
<keyword evidence="2" id="KW-0812">Transmembrane</keyword>
<accession>A0ABX3W0A3</accession>
<name>A0ABX3W0A3_9MYCO</name>
<keyword evidence="4" id="KW-1185">Reference proteome</keyword>
<feature type="transmembrane region" description="Helical" evidence="2">
    <location>
        <begin position="46"/>
        <end position="67"/>
    </location>
</feature>
<feature type="region of interest" description="Disordered" evidence="1">
    <location>
        <begin position="72"/>
        <end position="113"/>
    </location>
</feature>
<protein>
    <submittedName>
        <fullName evidence="3">Uncharacterized protein</fullName>
    </submittedName>
</protein>
<evidence type="ECO:0000256" key="2">
    <source>
        <dbReference type="SAM" id="Phobius"/>
    </source>
</evidence>
<evidence type="ECO:0000313" key="3">
    <source>
        <dbReference type="EMBL" id="ORX00818.1"/>
    </source>
</evidence>
<feature type="compositionally biased region" description="Basic residues" evidence="1">
    <location>
        <begin position="74"/>
        <end position="90"/>
    </location>
</feature>
<sequence>MAGSAANAWQTSSTARDATRAGVLAAGATADARDAAGAARPATRPVVLAAGSAVAIGVAAAATRVVLEDDVGGRRARHCRGGRKTIRSGHRCSSDRSSNGAADHQWFQEGQFR</sequence>
<gene>
    <name evidence="3" type="ORF">AWC29_02435</name>
</gene>
<keyword evidence="2" id="KW-1133">Transmembrane helix</keyword>
<organism evidence="3 4">
    <name type="scientific">Mycobacterium triplex</name>
    <dbReference type="NCBI Taxonomy" id="47839"/>
    <lineage>
        <taxon>Bacteria</taxon>
        <taxon>Bacillati</taxon>
        <taxon>Actinomycetota</taxon>
        <taxon>Actinomycetes</taxon>
        <taxon>Mycobacteriales</taxon>
        <taxon>Mycobacteriaceae</taxon>
        <taxon>Mycobacterium</taxon>
        <taxon>Mycobacterium simiae complex</taxon>
    </lineage>
</organism>
<reference evidence="3 4" key="1">
    <citation type="submission" date="2016-01" db="EMBL/GenBank/DDBJ databases">
        <title>The new phylogeny of the genus Mycobacterium.</title>
        <authorList>
            <person name="Tarcisio F."/>
            <person name="Conor M."/>
            <person name="Antonella G."/>
            <person name="Elisabetta G."/>
            <person name="Giulia F.S."/>
            <person name="Sara T."/>
            <person name="Anna F."/>
            <person name="Clotilde B."/>
            <person name="Roberto B."/>
            <person name="Veronica D.S."/>
            <person name="Fabio R."/>
            <person name="Monica P."/>
            <person name="Olivier J."/>
            <person name="Enrico T."/>
            <person name="Nicola S."/>
        </authorList>
    </citation>
    <scope>NUCLEOTIDE SEQUENCE [LARGE SCALE GENOMIC DNA]</scope>
    <source>
        <strain evidence="3 4">DSM 44626</strain>
    </source>
</reference>